<keyword evidence="2" id="KW-1185">Reference proteome</keyword>
<dbReference type="GeneID" id="85392623"/>
<proteinExistence type="predicted"/>
<dbReference type="EMBL" id="JAHMHS010000078">
    <property type="protein sequence ID" value="KAK1722496.1"/>
    <property type="molecule type" value="Genomic_DNA"/>
</dbReference>
<name>A0AAD8UEL5_GLOAC</name>
<dbReference type="AlphaFoldDB" id="A0AAD8UEL5"/>
<accession>A0AAD8UEL5</accession>
<evidence type="ECO:0000313" key="1">
    <source>
        <dbReference type="EMBL" id="KAK1722496.1"/>
    </source>
</evidence>
<evidence type="ECO:0000313" key="2">
    <source>
        <dbReference type="Proteomes" id="UP001244207"/>
    </source>
</evidence>
<organism evidence="1 2">
    <name type="scientific">Glomerella acutata</name>
    <name type="common">Colletotrichum acutatum</name>
    <dbReference type="NCBI Taxonomy" id="27357"/>
    <lineage>
        <taxon>Eukaryota</taxon>
        <taxon>Fungi</taxon>
        <taxon>Dikarya</taxon>
        <taxon>Ascomycota</taxon>
        <taxon>Pezizomycotina</taxon>
        <taxon>Sordariomycetes</taxon>
        <taxon>Hypocreomycetidae</taxon>
        <taxon>Glomerellales</taxon>
        <taxon>Glomerellaceae</taxon>
        <taxon>Colletotrichum</taxon>
        <taxon>Colletotrichum acutatum species complex</taxon>
    </lineage>
</organism>
<dbReference type="RefSeq" id="XP_060362551.1">
    <property type="nucleotide sequence ID" value="XM_060508724.1"/>
</dbReference>
<comment type="caution">
    <text evidence="1">The sequence shown here is derived from an EMBL/GenBank/DDBJ whole genome shotgun (WGS) entry which is preliminary data.</text>
</comment>
<gene>
    <name evidence="1" type="ORF">BDZ83DRAFT_628807</name>
</gene>
<protein>
    <submittedName>
        <fullName evidence="1">Uncharacterized protein</fullName>
    </submittedName>
</protein>
<sequence>MGKSHYCADTFMRQAWDPRDLRKKEARGRGFQLPRLSCLVQISATYFLVPVATGSASSHEI</sequence>
<reference evidence="1" key="1">
    <citation type="submission" date="2021-12" db="EMBL/GenBank/DDBJ databases">
        <title>Comparative genomics, transcriptomics and evolutionary studies reveal genomic signatures of adaptation to plant cell wall in hemibiotrophic fungi.</title>
        <authorList>
            <consortium name="DOE Joint Genome Institute"/>
            <person name="Baroncelli R."/>
            <person name="Diaz J.F."/>
            <person name="Benocci T."/>
            <person name="Peng M."/>
            <person name="Battaglia E."/>
            <person name="Haridas S."/>
            <person name="Andreopoulos W."/>
            <person name="Labutti K."/>
            <person name="Pangilinan J."/>
            <person name="Floch G.L."/>
            <person name="Makela M.R."/>
            <person name="Henrissat B."/>
            <person name="Grigoriev I.V."/>
            <person name="Crouch J.A."/>
            <person name="De Vries R.P."/>
            <person name="Sukno S.A."/>
            <person name="Thon M.R."/>
        </authorList>
    </citation>
    <scope>NUCLEOTIDE SEQUENCE</scope>
    <source>
        <strain evidence="1">CBS 112980</strain>
    </source>
</reference>
<dbReference type="Proteomes" id="UP001244207">
    <property type="component" value="Unassembled WGS sequence"/>
</dbReference>